<feature type="transmembrane region" description="Helical" evidence="8">
    <location>
        <begin position="166"/>
        <end position="187"/>
    </location>
</feature>
<gene>
    <name evidence="10" type="ORF">EMB92_04015</name>
</gene>
<evidence type="ECO:0000256" key="2">
    <source>
        <dbReference type="ARBA" id="ARBA00008537"/>
    </source>
</evidence>
<dbReference type="Gene3D" id="1.20.1720.10">
    <property type="entry name" value="Multidrug resistance protein D"/>
    <property type="match status" value="1"/>
</dbReference>
<evidence type="ECO:0000256" key="7">
    <source>
        <dbReference type="ARBA" id="ARBA00023136"/>
    </source>
</evidence>
<comment type="subcellular location">
    <subcellularLocation>
        <location evidence="1">Cell membrane</location>
        <topology evidence="1">Multi-pass membrane protein</topology>
    </subcellularLocation>
</comment>
<dbReference type="GO" id="GO:0022857">
    <property type="term" value="F:transmembrane transporter activity"/>
    <property type="evidence" value="ECO:0007669"/>
    <property type="project" value="InterPro"/>
</dbReference>
<dbReference type="Gene3D" id="1.20.1250.20">
    <property type="entry name" value="MFS general substrate transporter like domains"/>
    <property type="match status" value="1"/>
</dbReference>
<evidence type="ECO:0000256" key="4">
    <source>
        <dbReference type="ARBA" id="ARBA00022475"/>
    </source>
</evidence>
<feature type="transmembrane region" description="Helical" evidence="8">
    <location>
        <begin position="199"/>
        <end position="218"/>
    </location>
</feature>
<protein>
    <submittedName>
        <fullName evidence="10">DHA2 family efflux MFS transporter permease subunit</fullName>
    </submittedName>
</protein>
<dbReference type="NCBIfam" id="TIGR00711">
    <property type="entry name" value="efflux_EmrB"/>
    <property type="match status" value="1"/>
</dbReference>
<feature type="transmembrane region" description="Helical" evidence="8">
    <location>
        <begin position="461"/>
        <end position="478"/>
    </location>
</feature>
<dbReference type="PANTHER" id="PTHR42718">
    <property type="entry name" value="MAJOR FACILITATOR SUPERFAMILY MULTIDRUG TRANSPORTER MFSC"/>
    <property type="match status" value="1"/>
</dbReference>
<dbReference type="AlphaFoldDB" id="A0A5M9ZF40"/>
<keyword evidence="5 8" id="KW-0812">Transmembrane</keyword>
<dbReference type="CDD" id="cd17503">
    <property type="entry name" value="MFS_LmrB_MDR_like"/>
    <property type="match status" value="1"/>
</dbReference>
<keyword evidence="7 8" id="KW-0472">Membrane</keyword>
<proteinExistence type="inferred from homology"/>
<comment type="similarity">
    <text evidence="2">Belongs to the major facilitator superfamily. EmrB family.</text>
</comment>
<comment type="caution">
    <text evidence="10">The sequence shown here is derived from an EMBL/GenBank/DDBJ whole genome shotgun (WGS) entry which is preliminary data.</text>
</comment>
<evidence type="ECO:0000256" key="3">
    <source>
        <dbReference type="ARBA" id="ARBA00022448"/>
    </source>
</evidence>
<dbReference type="PANTHER" id="PTHR42718:SF9">
    <property type="entry name" value="MAJOR FACILITATOR SUPERFAMILY MULTIDRUG TRANSPORTER MFSC"/>
    <property type="match status" value="1"/>
</dbReference>
<keyword evidence="3" id="KW-0813">Transport</keyword>
<evidence type="ECO:0000256" key="6">
    <source>
        <dbReference type="ARBA" id="ARBA00022989"/>
    </source>
</evidence>
<dbReference type="Pfam" id="PF07690">
    <property type="entry name" value="MFS_1"/>
    <property type="match status" value="1"/>
</dbReference>
<feature type="transmembrane region" description="Helical" evidence="8">
    <location>
        <begin position="224"/>
        <end position="246"/>
    </location>
</feature>
<evidence type="ECO:0000259" key="9">
    <source>
        <dbReference type="PROSITE" id="PS50850"/>
    </source>
</evidence>
<sequence length="525" mass="56316">MPRFHNDTTMPYGSIATDHIAQGLGLQVRSVPHAIWTKMPIRRRMEYLMSSAHHSPNTTTHPDAHPNTGAMIVTLMIGSFAAVLNQTLMISALPTLMREFDVPNSTVQWLTTGFMLTNGIMIPITAFLIETFTTRQLFGYAMGMFFAGSLACALAPSFALLMAGRILQACGAGVLMTLLQTVLFRVYPPERRGQAMGMFGMVIAFAPALGPTVSGLLVEWLSWRWMFAILVIIAGGVLIAAWFTVYNVGEPTRPHIDVLSVVLSTLGFGGVLFGFSDAGKAGWASVTVLISLAIGVVGLALLIVRQFRLEQPMLDFRIFTIPMFSLCLTVSVIGFASFIGIENVLPLYLQNDLGVNALESGLIMMPGGIVMGLLNPVAGRLYDRIGGRPIALIGFTLLTAAAAMLATMNEHTPVWQPALYFTVLLAGSAFSSMPLVTAALNQLPGGRIPHGTAMNNTMRQTSGAMAIALLITIMNTHAASAAADGMDKAAASTLGMRVSFRDVAIVCAICLVASLFIRDRGRRAE</sequence>
<dbReference type="PRINTS" id="PR01036">
    <property type="entry name" value="TCRTETB"/>
</dbReference>
<dbReference type="EMBL" id="RZJP01000001">
    <property type="protein sequence ID" value="KAA8817706.1"/>
    <property type="molecule type" value="Genomic_DNA"/>
</dbReference>
<feature type="transmembrane region" description="Helical" evidence="8">
    <location>
        <begin position="316"/>
        <end position="341"/>
    </location>
</feature>
<feature type="transmembrane region" description="Helical" evidence="8">
    <location>
        <begin position="419"/>
        <end position="440"/>
    </location>
</feature>
<evidence type="ECO:0000256" key="5">
    <source>
        <dbReference type="ARBA" id="ARBA00022692"/>
    </source>
</evidence>
<keyword evidence="4" id="KW-1003">Cell membrane</keyword>
<feature type="transmembrane region" description="Helical" evidence="8">
    <location>
        <begin position="258"/>
        <end position="275"/>
    </location>
</feature>
<dbReference type="PROSITE" id="PS50850">
    <property type="entry name" value="MFS"/>
    <property type="match status" value="1"/>
</dbReference>
<dbReference type="GO" id="GO:0005886">
    <property type="term" value="C:plasma membrane"/>
    <property type="evidence" value="ECO:0007669"/>
    <property type="project" value="UniProtKB-SubCell"/>
</dbReference>
<dbReference type="SUPFAM" id="SSF103473">
    <property type="entry name" value="MFS general substrate transporter"/>
    <property type="match status" value="1"/>
</dbReference>
<dbReference type="InterPro" id="IPR020846">
    <property type="entry name" value="MFS_dom"/>
</dbReference>
<feature type="transmembrane region" description="Helical" evidence="8">
    <location>
        <begin position="137"/>
        <end position="160"/>
    </location>
</feature>
<keyword evidence="6 8" id="KW-1133">Transmembrane helix</keyword>
<feature type="transmembrane region" description="Helical" evidence="8">
    <location>
        <begin position="390"/>
        <end position="407"/>
    </location>
</feature>
<dbReference type="Proteomes" id="UP000326060">
    <property type="component" value="Unassembled WGS sequence"/>
</dbReference>
<dbReference type="InterPro" id="IPR036259">
    <property type="entry name" value="MFS_trans_sf"/>
</dbReference>
<accession>A0A5M9ZF40</accession>
<dbReference type="InterPro" id="IPR004638">
    <property type="entry name" value="EmrB-like"/>
</dbReference>
<feature type="transmembrane region" description="Helical" evidence="8">
    <location>
        <begin position="498"/>
        <end position="517"/>
    </location>
</feature>
<feature type="transmembrane region" description="Helical" evidence="8">
    <location>
        <begin position="361"/>
        <end position="378"/>
    </location>
</feature>
<evidence type="ECO:0000256" key="8">
    <source>
        <dbReference type="SAM" id="Phobius"/>
    </source>
</evidence>
<evidence type="ECO:0000313" key="10">
    <source>
        <dbReference type="EMBL" id="KAA8817706.1"/>
    </source>
</evidence>
<feature type="transmembrane region" description="Helical" evidence="8">
    <location>
        <begin position="281"/>
        <end position="304"/>
    </location>
</feature>
<dbReference type="InterPro" id="IPR011701">
    <property type="entry name" value="MFS"/>
</dbReference>
<evidence type="ECO:0000256" key="1">
    <source>
        <dbReference type="ARBA" id="ARBA00004651"/>
    </source>
</evidence>
<evidence type="ECO:0000313" key="11">
    <source>
        <dbReference type="Proteomes" id="UP000326060"/>
    </source>
</evidence>
<reference evidence="10 11" key="1">
    <citation type="journal article" date="2019" name="Syst. Appl. Microbiol.">
        <title>Characterization of Bifidobacterium species in feaces of the Egyptian fruit bat: Description of B. vespertilionis sp. nov. and B. rousetti sp. nov.</title>
        <authorList>
            <person name="Modesto M."/>
            <person name="Satti M."/>
            <person name="Watanabe K."/>
            <person name="Puglisi E."/>
            <person name="Morelli L."/>
            <person name="Huang C.-H."/>
            <person name="Liou J.-S."/>
            <person name="Miyashita M."/>
            <person name="Tamura T."/>
            <person name="Saito S."/>
            <person name="Mori K."/>
            <person name="Huang L."/>
            <person name="Sciavilla P."/>
            <person name="Sandri C."/>
            <person name="Spiezio C."/>
            <person name="Vitali F."/>
            <person name="Cavalieri D."/>
            <person name="Perpetuini G."/>
            <person name="Tofalo R."/>
            <person name="Bonetti A."/>
            <person name="Arita M."/>
            <person name="Mattarelli P."/>
        </authorList>
    </citation>
    <scope>NUCLEOTIDE SEQUENCE [LARGE SCALE GENOMIC DNA]</scope>
    <source>
        <strain evidence="10 11">RST27</strain>
    </source>
</reference>
<feature type="transmembrane region" description="Helical" evidence="8">
    <location>
        <begin position="109"/>
        <end position="130"/>
    </location>
</feature>
<feature type="transmembrane region" description="Helical" evidence="8">
    <location>
        <begin position="72"/>
        <end position="97"/>
    </location>
</feature>
<feature type="domain" description="Major facilitator superfamily (MFS) profile" evidence="9">
    <location>
        <begin position="71"/>
        <end position="522"/>
    </location>
</feature>
<name>A0A5M9ZF40_9BIFI</name>
<organism evidence="10 11">
    <name type="scientific">Bifidobacterium callitrichos</name>
    <dbReference type="NCBI Taxonomy" id="762209"/>
    <lineage>
        <taxon>Bacteria</taxon>
        <taxon>Bacillati</taxon>
        <taxon>Actinomycetota</taxon>
        <taxon>Actinomycetes</taxon>
        <taxon>Bifidobacteriales</taxon>
        <taxon>Bifidobacteriaceae</taxon>
        <taxon>Bifidobacterium</taxon>
    </lineage>
</organism>